<protein>
    <submittedName>
        <fullName evidence="3">Uncharacterized protein</fullName>
    </submittedName>
</protein>
<name>A0A9P5Y4R8_9AGAR</name>
<dbReference type="Proteomes" id="UP000807353">
    <property type="component" value="Unassembled WGS sequence"/>
</dbReference>
<reference evidence="3" key="1">
    <citation type="submission" date="2020-11" db="EMBL/GenBank/DDBJ databases">
        <authorList>
            <consortium name="DOE Joint Genome Institute"/>
            <person name="Ahrendt S."/>
            <person name="Riley R."/>
            <person name="Andreopoulos W."/>
            <person name="Labutti K."/>
            <person name="Pangilinan J."/>
            <person name="Ruiz-Duenas F.J."/>
            <person name="Barrasa J.M."/>
            <person name="Sanchez-Garcia M."/>
            <person name="Camarero S."/>
            <person name="Miyauchi S."/>
            <person name="Serrano A."/>
            <person name="Linde D."/>
            <person name="Babiker R."/>
            <person name="Drula E."/>
            <person name="Ayuso-Fernandez I."/>
            <person name="Pacheco R."/>
            <person name="Padilla G."/>
            <person name="Ferreira P."/>
            <person name="Barriuso J."/>
            <person name="Kellner H."/>
            <person name="Castanera R."/>
            <person name="Alfaro M."/>
            <person name="Ramirez L."/>
            <person name="Pisabarro A.G."/>
            <person name="Kuo A."/>
            <person name="Tritt A."/>
            <person name="Lipzen A."/>
            <person name="He G."/>
            <person name="Yan M."/>
            <person name="Ng V."/>
            <person name="Cullen D."/>
            <person name="Martin F."/>
            <person name="Rosso M.-N."/>
            <person name="Henrissat B."/>
            <person name="Hibbett D."/>
            <person name="Martinez A.T."/>
            <person name="Grigoriev I.V."/>
        </authorList>
    </citation>
    <scope>NUCLEOTIDE SEQUENCE</scope>
    <source>
        <strain evidence="3">CBS 247.69</strain>
    </source>
</reference>
<feature type="compositionally biased region" description="Polar residues" evidence="2">
    <location>
        <begin position="1411"/>
        <end position="1421"/>
    </location>
</feature>
<evidence type="ECO:0000313" key="4">
    <source>
        <dbReference type="Proteomes" id="UP000807353"/>
    </source>
</evidence>
<feature type="region of interest" description="Disordered" evidence="2">
    <location>
        <begin position="216"/>
        <end position="247"/>
    </location>
</feature>
<gene>
    <name evidence="3" type="ORF">BDZ94DRAFT_1218569</name>
</gene>
<feature type="compositionally biased region" description="Polar residues" evidence="2">
    <location>
        <begin position="999"/>
        <end position="1016"/>
    </location>
</feature>
<feature type="region of interest" description="Disordered" evidence="2">
    <location>
        <begin position="1"/>
        <end position="92"/>
    </location>
</feature>
<feature type="compositionally biased region" description="Polar residues" evidence="2">
    <location>
        <begin position="734"/>
        <end position="745"/>
    </location>
</feature>
<feature type="compositionally biased region" description="Basic and acidic residues" evidence="2">
    <location>
        <begin position="422"/>
        <end position="434"/>
    </location>
</feature>
<feature type="compositionally biased region" description="Polar residues" evidence="2">
    <location>
        <begin position="443"/>
        <end position="452"/>
    </location>
</feature>
<accession>A0A9P5Y4R8</accession>
<feature type="region of interest" description="Disordered" evidence="2">
    <location>
        <begin position="727"/>
        <end position="1079"/>
    </location>
</feature>
<feature type="region of interest" description="Disordered" evidence="2">
    <location>
        <begin position="1304"/>
        <end position="1373"/>
    </location>
</feature>
<feature type="compositionally biased region" description="Low complexity" evidence="2">
    <location>
        <begin position="106"/>
        <end position="117"/>
    </location>
</feature>
<feature type="region of interest" description="Disordered" evidence="2">
    <location>
        <begin position="106"/>
        <end position="162"/>
    </location>
</feature>
<feature type="region of interest" description="Disordered" evidence="2">
    <location>
        <begin position="407"/>
        <end position="500"/>
    </location>
</feature>
<feature type="compositionally biased region" description="Polar residues" evidence="2">
    <location>
        <begin position="230"/>
        <end position="247"/>
    </location>
</feature>
<feature type="compositionally biased region" description="Pro residues" evidence="2">
    <location>
        <begin position="898"/>
        <end position="911"/>
    </location>
</feature>
<sequence length="1465" mass="157275">MPVLASFISYRPGRKPRPAKSVNSPFAVRQFDSPASPHPYASPSSHVLDINDGGALAPNRNHPGGSSHDYYRDHQANGSNQSPSPQVRLNLDINREPLTNWFPESLLNSDLSLDPDSTQASGSGTQYHYSRDTAGGSRMDETTETQESSNVEDDVGGTEGDVDLSSAEDVLADLKAMDASDFVNHTNSEESGGYPALAYLKKSALSPIKIPSLASHGPKVQLLRSADPSRPTSEASSLESPANSGTTLLRELMSNPFALSEDLRTSKYRSGTSNLTRSDSATLPRGEFAMLHSPYWRDRTYSGGELTLSPGSAPPPPVPVNAELVYVPPKTVRQGSDHRERRRVSSSGSFRSDPLSDSVNSATTQIDSADLSKVHRISRITEDTNSLPNTPQPPAADIRIQNIEETAPSLSPEEGSSQAFPTKRESDKSEKSESYSEGPFSPGQRSSMSDAPSSGRDIDNVLDYYSFPDTSDLGQDRNFRPAFSPISEESTSQLSPPAPFRGGKVFVSPLVSPASPNGRMGFDLARRLSENRAPMGARPSKQSLLPIGERPRSQISTPPAPSSSNLSPLVPSLYPIPTPENSGHLAPPASRVFIRERAGATPSPIKVIRDSHDLTAYNITVTPLQDNSVGSTPTTGDSDLIQQDFPETPNAFSPLFSASGNPSPGMRYGHNSDFIPPVPQTPMSARLPTNMVQPTLAQQMLLTRAATSVRHSRQASLGRVRMAAHPYARPPSVHDNSQDNGSATSDEPAPVIGGSLDNRTKMSQHDIPVPPMITTRPPSDTARETPLTIPTSTGPGGSLETSIVPLPASPALQPSSVQESASSAPSYHPLQPSSARSLSPNISGPSGETGLVSIGMGAGHNRSQSIIRSRPSSRAGSTNLPSDAESSSSRPIIQQRIPPSPKLPPPAPPQQPLLNVEDPSPPPPLSHMYRPIQPHTTQAPTPAVTRPPSTSSHGSQGSPPPYCSIAPTGHAAGEALTPSTSGSYDPNFRFGIPPHPNSPHINTRDASSNRQPLNSHTRARGKPAGPRRPSQQHPLSMPGGMRERGGSFSSVASGPATGSMRRLNSATLPSPKFQTPEPKWRGYTMDAAKWTFTSTQLQAIVSRAIRQSSEASSIRLLPLDILDNEMPAELETLEIKRTEMKTKYRALARRRGQLLEILASHADGPDHCTPVQILRLVEDLKDVCASLDRWAVELHSADEQIAQLLQLRQAHFGSALAMALRKMNASFLKQFSEAQALRQQVNSLEAQLDKAWKQAEDVANEYDELRTGKISSSGGSGSGENRYSRISAVRKSSLRASKAGLWSGNNRLSQRSSVSSSNKMGLGQPPSARTTLYSDDIPPVPPIPRRRPENIVTDAPLRSSIGASTSGITPTSETRALVRAQEELYEMLGIGLNELRPRRSRSVTGLPGNPGHTQHPNSPTSHPHDVLNTGRRASLPGSPLPQPSHYNTLTANVSIMLTADREGWI</sequence>
<feature type="region of interest" description="Disordered" evidence="2">
    <location>
        <begin position="306"/>
        <end position="367"/>
    </location>
</feature>
<feature type="compositionally biased region" description="Polar residues" evidence="2">
    <location>
        <begin position="947"/>
        <end position="957"/>
    </location>
</feature>
<feature type="region of interest" description="Disordered" evidence="2">
    <location>
        <begin position="1398"/>
        <end position="1445"/>
    </location>
</feature>
<feature type="compositionally biased region" description="Low complexity" evidence="2">
    <location>
        <begin position="804"/>
        <end position="826"/>
    </location>
</feature>
<feature type="compositionally biased region" description="Polar residues" evidence="2">
    <location>
        <begin position="355"/>
        <end position="367"/>
    </location>
</feature>
<evidence type="ECO:0000256" key="1">
    <source>
        <dbReference type="SAM" id="Coils"/>
    </source>
</evidence>
<feature type="compositionally biased region" description="Low complexity" evidence="2">
    <location>
        <begin position="562"/>
        <end position="571"/>
    </location>
</feature>
<feature type="compositionally biased region" description="Low complexity" evidence="2">
    <location>
        <begin position="862"/>
        <end position="874"/>
    </location>
</feature>
<feature type="compositionally biased region" description="Low complexity" evidence="2">
    <location>
        <begin position="33"/>
        <end position="46"/>
    </location>
</feature>
<feature type="compositionally biased region" description="Polar residues" evidence="2">
    <location>
        <begin position="118"/>
        <end position="128"/>
    </location>
</feature>
<feature type="compositionally biased region" description="Polar residues" evidence="2">
    <location>
        <begin position="1361"/>
        <end position="1373"/>
    </location>
</feature>
<feature type="coiled-coil region" evidence="1">
    <location>
        <begin position="1234"/>
        <end position="1261"/>
    </location>
</feature>
<feature type="compositionally biased region" description="Acidic residues" evidence="2">
    <location>
        <begin position="150"/>
        <end position="162"/>
    </location>
</feature>
<proteinExistence type="predicted"/>
<evidence type="ECO:0000313" key="3">
    <source>
        <dbReference type="EMBL" id="KAF9463278.1"/>
    </source>
</evidence>
<keyword evidence="1" id="KW-0175">Coiled coil</keyword>
<feature type="compositionally biased region" description="Polar residues" evidence="2">
    <location>
        <begin position="76"/>
        <end position="87"/>
    </location>
</feature>
<evidence type="ECO:0000256" key="2">
    <source>
        <dbReference type="SAM" id="MobiDB-lite"/>
    </source>
</evidence>
<feature type="compositionally biased region" description="Polar residues" evidence="2">
    <location>
        <begin position="875"/>
        <end position="885"/>
    </location>
</feature>
<feature type="region of interest" description="Disordered" evidence="2">
    <location>
        <begin position="530"/>
        <end position="571"/>
    </location>
</feature>
<feature type="compositionally biased region" description="Polar residues" evidence="2">
    <location>
        <begin position="831"/>
        <end position="846"/>
    </location>
</feature>
<dbReference type="EMBL" id="MU150264">
    <property type="protein sequence ID" value="KAF9463278.1"/>
    <property type="molecule type" value="Genomic_DNA"/>
</dbReference>
<comment type="caution">
    <text evidence="3">The sequence shown here is derived from an EMBL/GenBank/DDBJ whole genome shotgun (WGS) entry which is preliminary data.</text>
</comment>
<dbReference type="OrthoDB" id="3271284at2759"/>
<organism evidence="3 4">
    <name type="scientific">Collybia nuda</name>
    <dbReference type="NCBI Taxonomy" id="64659"/>
    <lineage>
        <taxon>Eukaryota</taxon>
        <taxon>Fungi</taxon>
        <taxon>Dikarya</taxon>
        <taxon>Basidiomycota</taxon>
        <taxon>Agaricomycotina</taxon>
        <taxon>Agaricomycetes</taxon>
        <taxon>Agaricomycetidae</taxon>
        <taxon>Agaricales</taxon>
        <taxon>Tricholomatineae</taxon>
        <taxon>Clitocybaceae</taxon>
        <taxon>Collybia</taxon>
    </lineage>
</organism>
<feature type="compositionally biased region" description="Low complexity" evidence="2">
    <location>
        <begin position="886"/>
        <end position="897"/>
    </location>
</feature>
<keyword evidence="4" id="KW-1185">Reference proteome</keyword>